<feature type="transmembrane region" description="Helical" evidence="13">
    <location>
        <begin position="258"/>
        <end position="281"/>
    </location>
</feature>
<evidence type="ECO:0000256" key="5">
    <source>
        <dbReference type="ARBA" id="ARBA00022448"/>
    </source>
</evidence>
<feature type="transmembrane region" description="Helical" evidence="13">
    <location>
        <begin position="321"/>
        <end position="344"/>
    </location>
</feature>
<dbReference type="Proteomes" id="UP001516588">
    <property type="component" value="Unassembled WGS sequence"/>
</dbReference>
<dbReference type="InterPro" id="IPR002528">
    <property type="entry name" value="MATE_fam"/>
</dbReference>
<evidence type="ECO:0000256" key="10">
    <source>
        <dbReference type="ARBA" id="ARBA00023065"/>
    </source>
</evidence>
<feature type="transmembrane region" description="Helical" evidence="13">
    <location>
        <begin position="420"/>
        <end position="442"/>
    </location>
</feature>
<evidence type="ECO:0000256" key="4">
    <source>
        <dbReference type="ARBA" id="ARBA00020268"/>
    </source>
</evidence>
<keyword evidence="8 13" id="KW-0812">Transmembrane</keyword>
<evidence type="ECO:0000256" key="1">
    <source>
        <dbReference type="ARBA" id="ARBA00003408"/>
    </source>
</evidence>
<dbReference type="InterPro" id="IPR050222">
    <property type="entry name" value="MATE_MdtK"/>
</dbReference>
<protein>
    <recommendedName>
        <fullName evidence="4">Probable multidrug resistance protein NorM</fullName>
    </recommendedName>
    <alternativeName>
        <fullName evidence="12">Multidrug-efflux transporter</fullName>
    </alternativeName>
</protein>
<evidence type="ECO:0000256" key="13">
    <source>
        <dbReference type="SAM" id="Phobius"/>
    </source>
</evidence>
<feature type="transmembrane region" description="Helical" evidence="13">
    <location>
        <begin position="16"/>
        <end position="37"/>
    </location>
</feature>
<name>A0ABR9QW20_9FIRM</name>
<dbReference type="PANTHER" id="PTHR43298:SF2">
    <property type="entry name" value="FMN_FAD EXPORTER YEEO-RELATED"/>
    <property type="match status" value="1"/>
</dbReference>
<evidence type="ECO:0000313" key="15">
    <source>
        <dbReference type="Proteomes" id="UP001516588"/>
    </source>
</evidence>
<reference evidence="14 15" key="1">
    <citation type="submission" date="2020-10" db="EMBL/GenBank/DDBJ databases">
        <title>ChiBAC.</title>
        <authorList>
            <person name="Zenner C."/>
            <person name="Hitch T.C.A."/>
            <person name="Clavel T."/>
        </authorList>
    </citation>
    <scope>NUCLEOTIDE SEQUENCE [LARGE SCALE GENOMIC DNA]</scope>
    <source>
        <strain evidence="14 15">DSM 108706</strain>
    </source>
</reference>
<keyword evidence="5" id="KW-0813">Transport</keyword>
<keyword evidence="7" id="KW-1003">Cell membrane</keyword>
<feature type="transmembrane region" description="Helical" evidence="13">
    <location>
        <begin position="165"/>
        <end position="189"/>
    </location>
</feature>
<comment type="subcellular location">
    <subcellularLocation>
        <location evidence="2">Cell membrane</location>
        <topology evidence="2">Multi-pass membrane protein</topology>
    </subcellularLocation>
</comment>
<keyword evidence="9 13" id="KW-1133">Transmembrane helix</keyword>
<evidence type="ECO:0000256" key="2">
    <source>
        <dbReference type="ARBA" id="ARBA00004651"/>
    </source>
</evidence>
<dbReference type="PIRSF" id="PIRSF006603">
    <property type="entry name" value="DinF"/>
    <property type="match status" value="1"/>
</dbReference>
<keyword evidence="6" id="KW-0050">Antiport</keyword>
<keyword evidence="11 13" id="KW-0472">Membrane</keyword>
<comment type="caution">
    <text evidence="14">The sequence shown here is derived from an EMBL/GenBank/DDBJ whole genome shotgun (WGS) entry which is preliminary data.</text>
</comment>
<dbReference type="RefSeq" id="WP_226384732.1">
    <property type="nucleotide sequence ID" value="NZ_JADCKA010000002.1"/>
</dbReference>
<organism evidence="14 15">
    <name type="scientific">Gallibacter intestinalis</name>
    <dbReference type="NCBI Taxonomy" id="2779356"/>
    <lineage>
        <taxon>Bacteria</taxon>
        <taxon>Bacillati</taxon>
        <taxon>Bacillota</taxon>
        <taxon>Clostridia</taxon>
        <taxon>Eubacteriales</taxon>
        <taxon>Eubacteriaceae</taxon>
        <taxon>Gallibacter</taxon>
    </lineage>
</organism>
<keyword evidence="15" id="KW-1185">Reference proteome</keyword>
<accession>A0ABR9QW20</accession>
<evidence type="ECO:0000256" key="6">
    <source>
        <dbReference type="ARBA" id="ARBA00022449"/>
    </source>
</evidence>
<sequence>MEARENKMGTMPIGKLLATMSGPAILSMLINSLYNIVDSIFVAQIGEKALTAVSIVFPIQALLVAMGVGTGVGLNSLISRRLGARRFQDADDAASCGIKLGVLNWLVFAIFGLFFSEAFMKIFSTDQTVIQYGVDYMQIITIFSVFTMTAMICEKIFQATGNMIVPMITLIVGAVINIILDPILIFGWFGLPEMGVSGAAAATVIAQAIGCALGIFILIKKDHAVNVRVFSKDFKLRTIKDIYAVGAPSIVMQALGSVMLFGMNAILASFSGTAVAVLGVYGKLQSFVFMPAIGVNQGALPIMGYNYGAKNRERMMRCFKLAIIAAMSIMALGLLLFQFFPGLLLSMFNASDNMYTIGIDALRSISWCFIPAGFGIVAAGLFQATGHGMMSMWGSMIRQFVGILPLAFIFGKLFGLRMVWFAFPLAEIIGVAYYIIVLKYIYNKTFKNLGVEE</sequence>
<feature type="transmembrane region" description="Helical" evidence="13">
    <location>
        <begin position="195"/>
        <end position="219"/>
    </location>
</feature>
<evidence type="ECO:0000256" key="8">
    <source>
        <dbReference type="ARBA" id="ARBA00022692"/>
    </source>
</evidence>
<dbReference type="Pfam" id="PF01554">
    <property type="entry name" value="MatE"/>
    <property type="match status" value="2"/>
</dbReference>
<evidence type="ECO:0000256" key="11">
    <source>
        <dbReference type="ARBA" id="ARBA00023136"/>
    </source>
</evidence>
<dbReference type="InterPro" id="IPR048279">
    <property type="entry name" value="MdtK-like"/>
</dbReference>
<feature type="transmembrane region" description="Helical" evidence="13">
    <location>
        <begin position="49"/>
        <end position="75"/>
    </location>
</feature>
<proteinExistence type="inferred from homology"/>
<evidence type="ECO:0000256" key="3">
    <source>
        <dbReference type="ARBA" id="ARBA00010199"/>
    </source>
</evidence>
<dbReference type="EMBL" id="JADCKA010000002">
    <property type="protein sequence ID" value="MBE5035064.1"/>
    <property type="molecule type" value="Genomic_DNA"/>
</dbReference>
<feature type="transmembrane region" description="Helical" evidence="13">
    <location>
        <begin position="96"/>
        <end position="116"/>
    </location>
</feature>
<dbReference type="PANTHER" id="PTHR43298">
    <property type="entry name" value="MULTIDRUG RESISTANCE PROTEIN NORM-RELATED"/>
    <property type="match status" value="1"/>
</dbReference>
<feature type="transmembrane region" description="Helical" evidence="13">
    <location>
        <begin position="287"/>
        <end position="309"/>
    </location>
</feature>
<evidence type="ECO:0000256" key="9">
    <source>
        <dbReference type="ARBA" id="ARBA00022989"/>
    </source>
</evidence>
<comment type="similarity">
    <text evidence="3">Belongs to the multi antimicrobial extrusion (MATE) (TC 2.A.66.1) family.</text>
</comment>
<feature type="transmembrane region" description="Helical" evidence="13">
    <location>
        <begin position="396"/>
        <end position="414"/>
    </location>
</feature>
<evidence type="ECO:0000313" key="14">
    <source>
        <dbReference type="EMBL" id="MBE5035064.1"/>
    </source>
</evidence>
<comment type="function">
    <text evidence="1">Multidrug efflux pump.</text>
</comment>
<evidence type="ECO:0000256" key="12">
    <source>
        <dbReference type="ARBA" id="ARBA00031636"/>
    </source>
</evidence>
<dbReference type="CDD" id="cd13144">
    <property type="entry name" value="MATE_like_4"/>
    <property type="match status" value="1"/>
</dbReference>
<feature type="transmembrane region" description="Helical" evidence="13">
    <location>
        <begin position="364"/>
        <end position="384"/>
    </location>
</feature>
<gene>
    <name evidence="14" type="ORF">INF20_02070</name>
</gene>
<keyword evidence="10" id="KW-0406">Ion transport</keyword>
<feature type="transmembrane region" description="Helical" evidence="13">
    <location>
        <begin position="136"/>
        <end position="153"/>
    </location>
</feature>
<dbReference type="NCBIfam" id="TIGR00797">
    <property type="entry name" value="matE"/>
    <property type="match status" value="1"/>
</dbReference>
<evidence type="ECO:0000256" key="7">
    <source>
        <dbReference type="ARBA" id="ARBA00022475"/>
    </source>
</evidence>